<keyword evidence="2" id="KW-0812">Transmembrane</keyword>
<keyword evidence="2" id="KW-1133">Transmembrane helix</keyword>
<evidence type="ECO:0000313" key="3">
    <source>
        <dbReference type="EMBL" id="KAK6356986.1"/>
    </source>
</evidence>
<protein>
    <submittedName>
        <fullName evidence="3">Uncharacterized protein</fullName>
    </submittedName>
</protein>
<dbReference type="AlphaFoldDB" id="A0AAN8RSD2"/>
<dbReference type="EMBL" id="JAVHNR010000001">
    <property type="protein sequence ID" value="KAK6356986.1"/>
    <property type="molecule type" value="Genomic_DNA"/>
</dbReference>
<keyword evidence="2" id="KW-0472">Membrane</keyword>
<proteinExistence type="predicted"/>
<dbReference type="Proteomes" id="UP001313282">
    <property type="component" value="Unassembled WGS sequence"/>
</dbReference>
<evidence type="ECO:0000256" key="2">
    <source>
        <dbReference type="SAM" id="Phobius"/>
    </source>
</evidence>
<evidence type="ECO:0000256" key="1">
    <source>
        <dbReference type="SAM" id="MobiDB-lite"/>
    </source>
</evidence>
<name>A0AAN8RSD2_9PEZI</name>
<reference evidence="3 4" key="1">
    <citation type="submission" date="2019-10" db="EMBL/GenBank/DDBJ databases">
        <authorList>
            <person name="Palmer J.M."/>
        </authorList>
    </citation>
    <scope>NUCLEOTIDE SEQUENCE [LARGE SCALE GENOMIC DNA]</scope>
    <source>
        <strain evidence="3 4">TWF718</strain>
    </source>
</reference>
<dbReference type="InterPro" id="IPR021822">
    <property type="entry name" value="DUF3405"/>
</dbReference>
<keyword evidence="4" id="KW-1185">Reference proteome</keyword>
<feature type="transmembrane region" description="Helical" evidence="2">
    <location>
        <begin position="12"/>
        <end position="31"/>
    </location>
</feature>
<feature type="region of interest" description="Disordered" evidence="1">
    <location>
        <begin position="41"/>
        <end position="79"/>
    </location>
</feature>
<evidence type="ECO:0000313" key="4">
    <source>
        <dbReference type="Proteomes" id="UP001313282"/>
    </source>
</evidence>
<gene>
    <name evidence="3" type="ORF">TWF718_001319</name>
</gene>
<dbReference type="PANTHER" id="PTHR36205">
    <property type="entry name" value="CHROMOSOME 19, WHOLE GENOME SHOTGUN SEQUENCE"/>
    <property type="match status" value="1"/>
</dbReference>
<dbReference type="PANTHER" id="PTHR36205:SF2">
    <property type="entry name" value="MAJOR FACILITATOR SUPERFAMILY TRANSPORTER"/>
    <property type="match status" value="1"/>
</dbReference>
<comment type="caution">
    <text evidence="3">The sequence shown here is derived from an EMBL/GenBank/DDBJ whole genome shotgun (WGS) entry which is preliminary data.</text>
</comment>
<accession>A0AAN8RSD2</accession>
<organism evidence="3 4">
    <name type="scientific">Orbilia javanica</name>
    <dbReference type="NCBI Taxonomy" id="47235"/>
    <lineage>
        <taxon>Eukaryota</taxon>
        <taxon>Fungi</taxon>
        <taxon>Dikarya</taxon>
        <taxon>Ascomycota</taxon>
        <taxon>Pezizomycotina</taxon>
        <taxon>Orbiliomycetes</taxon>
        <taxon>Orbiliales</taxon>
        <taxon>Orbiliaceae</taxon>
        <taxon>Orbilia</taxon>
    </lineage>
</organism>
<dbReference type="Pfam" id="PF11885">
    <property type="entry name" value="DUF3405"/>
    <property type="match status" value="1"/>
</dbReference>
<sequence length="453" mass="52117">MSSLIPNPRTVRLIAPVAVFLIVAFLVFHTYKSPGAIIPNIRTPNTNSDVPSPPPFVGGHDGQDNGDGKASSKFQPPEASVQHSVVRGDKIVWTNDNETVWQSVGRDPNRPECWTYEDRFGIYKKLSPEMAKTISDNNKNSKNRRALVLRLGGNQAWKSHFIWHVRSLVMEAGHLAGYDVIISVHLDMDGEKKAAWLKKVPEELRPLVQTFSTQDLKKWIPKPAEFKNVYEQNHTPVQMFMAQNPKYDFVYTVENDVRLIGRWDTFLADVDAEYAFHRKHQEKDQSMSDIPDLVTFQSVRRPRDDWPWLKADSEEACIKQFGGLENIRSSLGVVWGWSRKLTDSLTQFNKDGLNCYFEYFAPSVAYHQNLTTFFYQHPLYCPNRPSPSERHSIALKDLGKNDPRLVQYDKVAVGCTYYFVKVHAQPFWETWYRNPEACRPPALVHPIKGDFFN</sequence>